<dbReference type="Pfam" id="PF14730">
    <property type="entry name" value="DUF4468"/>
    <property type="match status" value="1"/>
</dbReference>
<evidence type="ECO:0000313" key="4">
    <source>
        <dbReference type="Proteomes" id="UP001160758"/>
    </source>
</evidence>
<evidence type="ECO:0000259" key="2">
    <source>
        <dbReference type="Pfam" id="PF14730"/>
    </source>
</evidence>
<dbReference type="PROSITE" id="PS51257">
    <property type="entry name" value="PROKAR_LIPOPROTEIN"/>
    <property type="match status" value="1"/>
</dbReference>
<dbReference type="EMBL" id="JAOCFT010000001">
    <property type="protein sequence ID" value="MDH1897839.1"/>
    <property type="molecule type" value="Genomic_DNA"/>
</dbReference>
<feature type="signal peptide" evidence="1">
    <location>
        <begin position="1"/>
        <end position="22"/>
    </location>
</feature>
<protein>
    <submittedName>
        <fullName evidence="3">DUF4468 domain-containing protein</fullName>
    </submittedName>
</protein>
<feature type="chain" id="PRO_5041256926" evidence="1">
    <location>
        <begin position="23"/>
        <end position="171"/>
    </location>
</feature>
<dbReference type="RefSeq" id="WP_279981368.1">
    <property type="nucleotide sequence ID" value="NZ_JAOCFT010000001.1"/>
</dbReference>
<reference evidence="3" key="1">
    <citation type="submission" date="2022-09" db="EMBL/GenBank/DDBJ databases">
        <title>Intensive care unit water sources are persistently colonized with multi-drug resistant bacteria and are the site of extensive horizontal gene transfer of antibiotic resistance genes.</title>
        <authorList>
            <person name="Diorio-Toth L."/>
        </authorList>
    </citation>
    <scope>NUCLEOTIDE SEQUENCE</scope>
    <source>
        <strain evidence="3">GD03796</strain>
    </source>
</reference>
<keyword evidence="1" id="KW-0732">Signal</keyword>
<evidence type="ECO:0000256" key="1">
    <source>
        <dbReference type="SAM" id="SignalP"/>
    </source>
</evidence>
<dbReference type="InterPro" id="IPR027823">
    <property type="entry name" value="DUF4468"/>
</dbReference>
<comment type="caution">
    <text evidence="3">The sequence shown here is derived from an EMBL/GenBank/DDBJ whole genome shotgun (WGS) entry which is preliminary data.</text>
</comment>
<dbReference type="AlphaFoldDB" id="A0AA42VBC4"/>
<accession>A0AA42VBC4</accession>
<organism evidence="3 4">
    <name type="scientific">Aeromonas caviae</name>
    <name type="common">Aeromonas punctata</name>
    <dbReference type="NCBI Taxonomy" id="648"/>
    <lineage>
        <taxon>Bacteria</taxon>
        <taxon>Pseudomonadati</taxon>
        <taxon>Pseudomonadota</taxon>
        <taxon>Gammaproteobacteria</taxon>
        <taxon>Aeromonadales</taxon>
        <taxon>Aeromonadaceae</taxon>
        <taxon>Aeromonas</taxon>
    </lineage>
</organism>
<feature type="domain" description="DUF4468" evidence="2">
    <location>
        <begin position="33"/>
        <end position="119"/>
    </location>
</feature>
<evidence type="ECO:0000313" key="3">
    <source>
        <dbReference type="EMBL" id="MDH1897839.1"/>
    </source>
</evidence>
<dbReference type="Gene3D" id="3.30.530.80">
    <property type="match status" value="1"/>
</dbReference>
<proteinExistence type="predicted"/>
<gene>
    <name evidence="3" type="ORF">N5I07_09705</name>
</gene>
<sequence>MNKWILGAVAAVSLTGCVSAPADKPVNPADTEFAQVYDAPGMSKGQIYEGILKWIAENFKSAKSVIEYQNANDGVLIGNGMLNYPCNSFDCIGKAAWKVKFTMKVETKDGKFKTDFKNLLLDIPAVVNQFGSYPAMETPIQTQGDLDAVKPKLLEFGNQIKSSLTTDNPDW</sequence>
<dbReference type="Proteomes" id="UP001160758">
    <property type="component" value="Unassembled WGS sequence"/>
</dbReference>
<name>A0AA42VBC4_AERCA</name>